<dbReference type="EMBL" id="DWWL01000049">
    <property type="protein sequence ID" value="HJC47987.1"/>
    <property type="molecule type" value="Genomic_DNA"/>
</dbReference>
<dbReference type="PANTHER" id="PTHR33434:SF3">
    <property type="entry name" value="DEGV DOMAIN-CONTAINING PROTEIN YITS"/>
    <property type="match status" value="1"/>
</dbReference>
<sequence>MGEFVITCCSTADMDRKFFEDRGIPFACFHCLMDGKEYQDDLGKSMAPEEFYRRVAAGAMPTTAQINVEEYEELFRPVLEEGKDVLHITLSSGISGSINSARLAKEQLEEEFPERKILVEDSLGASSGYGMLVMLADDMRKKGAGLEETAAWVREHRLNIHHWFFSTDLTSFIRGGRISKTAGLFGTALGICPLMNVDGEGKLVPREKYRGKKKVIQAMVEKMKQHARDGKNYNGRCMISHSACYEDARAVADLVEREFPMLAAPVEIHSIGMVIGSHTGPGTVALFFEGDKRK</sequence>
<dbReference type="InterPro" id="IPR003797">
    <property type="entry name" value="DegV"/>
</dbReference>
<comment type="caution">
    <text evidence="3">The sequence shown here is derived from an EMBL/GenBank/DDBJ whole genome shotgun (WGS) entry which is preliminary data.</text>
</comment>
<dbReference type="Gene3D" id="2.20.28.50">
    <property type="entry name" value="degv family protein"/>
    <property type="match status" value="1"/>
</dbReference>
<name>A0A9D2PC64_9FIRM</name>
<reference evidence="3" key="2">
    <citation type="submission" date="2021-04" db="EMBL/GenBank/DDBJ databases">
        <authorList>
            <person name="Gilroy R."/>
        </authorList>
    </citation>
    <scope>NUCLEOTIDE SEQUENCE</scope>
    <source>
        <strain evidence="3">CHK183-5548</strain>
    </source>
</reference>
<dbReference type="Pfam" id="PF02645">
    <property type="entry name" value="DegV"/>
    <property type="match status" value="1"/>
</dbReference>
<dbReference type="PANTHER" id="PTHR33434">
    <property type="entry name" value="DEGV DOMAIN-CONTAINING PROTEIN DR_1986-RELATED"/>
    <property type="match status" value="1"/>
</dbReference>
<protein>
    <submittedName>
        <fullName evidence="3">DegV family protein</fullName>
    </submittedName>
</protein>
<gene>
    <name evidence="3" type="ORF">IAA04_08040</name>
</gene>
<dbReference type="InterPro" id="IPR050270">
    <property type="entry name" value="DegV_domain_contain"/>
</dbReference>
<accession>A0A9D2PC64</accession>
<dbReference type="GO" id="GO:0008289">
    <property type="term" value="F:lipid binding"/>
    <property type="evidence" value="ECO:0007669"/>
    <property type="project" value="UniProtKB-KW"/>
</dbReference>
<reference evidence="3" key="1">
    <citation type="journal article" date="2021" name="PeerJ">
        <title>Extensive microbial diversity within the chicken gut microbiome revealed by metagenomics and culture.</title>
        <authorList>
            <person name="Gilroy R."/>
            <person name="Ravi A."/>
            <person name="Getino M."/>
            <person name="Pursley I."/>
            <person name="Horton D.L."/>
            <person name="Alikhan N.F."/>
            <person name="Baker D."/>
            <person name="Gharbi K."/>
            <person name="Hall N."/>
            <person name="Watson M."/>
            <person name="Adriaenssens E.M."/>
            <person name="Foster-Nyarko E."/>
            <person name="Jarju S."/>
            <person name="Secka A."/>
            <person name="Antonio M."/>
            <person name="Oren A."/>
            <person name="Chaudhuri R.R."/>
            <person name="La Ragione R."/>
            <person name="Hildebrand F."/>
            <person name="Pallen M.J."/>
        </authorList>
    </citation>
    <scope>NUCLEOTIDE SEQUENCE</scope>
    <source>
        <strain evidence="3">CHK183-5548</strain>
    </source>
</reference>
<proteinExistence type="predicted"/>
<dbReference type="NCBIfam" id="TIGR00762">
    <property type="entry name" value="DegV"/>
    <property type="match status" value="1"/>
</dbReference>
<dbReference type="InterPro" id="IPR043168">
    <property type="entry name" value="DegV_C"/>
</dbReference>
<dbReference type="Gene3D" id="3.40.50.10440">
    <property type="entry name" value="Dihydroxyacetone kinase, domain 1"/>
    <property type="match status" value="1"/>
</dbReference>
<evidence type="ECO:0000256" key="1">
    <source>
        <dbReference type="ARBA" id="ARBA00003238"/>
    </source>
</evidence>
<evidence type="ECO:0000256" key="2">
    <source>
        <dbReference type="ARBA" id="ARBA00023121"/>
    </source>
</evidence>
<dbReference type="AlphaFoldDB" id="A0A9D2PC64"/>
<organism evidence="3 4">
    <name type="scientific">Candidatus Lachnoclostridium pullistercoris</name>
    <dbReference type="NCBI Taxonomy" id="2838632"/>
    <lineage>
        <taxon>Bacteria</taxon>
        <taxon>Bacillati</taxon>
        <taxon>Bacillota</taxon>
        <taxon>Clostridia</taxon>
        <taxon>Lachnospirales</taxon>
        <taxon>Lachnospiraceae</taxon>
    </lineage>
</organism>
<dbReference type="Proteomes" id="UP000823883">
    <property type="component" value="Unassembled WGS sequence"/>
</dbReference>
<evidence type="ECO:0000313" key="3">
    <source>
        <dbReference type="EMBL" id="HJC47987.1"/>
    </source>
</evidence>
<dbReference type="PROSITE" id="PS51482">
    <property type="entry name" value="DEGV"/>
    <property type="match status" value="1"/>
</dbReference>
<dbReference type="Gene3D" id="3.30.1180.10">
    <property type="match status" value="1"/>
</dbReference>
<dbReference type="SUPFAM" id="SSF82549">
    <property type="entry name" value="DAK1/DegV-like"/>
    <property type="match status" value="1"/>
</dbReference>
<comment type="function">
    <text evidence="1">May bind long-chain fatty acids, such as palmitate, and may play a role in lipid transport or fatty acid metabolism.</text>
</comment>
<keyword evidence="2" id="KW-0446">Lipid-binding</keyword>
<evidence type="ECO:0000313" key="4">
    <source>
        <dbReference type="Proteomes" id="UP000823883"/>
    </source>
</evidence>